<dbReference type="SUPFAM" id="SSF53623">
    <property type="entry name" value="MurD-like peptide ligases, catalytic domain"/>
    <property type="match status" value="1"/>
</dbReference>
<gene>
    <name evidence="1" type="ORF">HMPREF9460_00051</name>
</gene>
<evidence type="ECO:0000313" key="1">
    <source>
        <dbReference type="EMBL" id="KGF57500.1"/>
    </source>
</evidence>
<dbReference type="AlphaFoldDB" id="A0A096BEC0"/>
<dbReference type="Pfam" id="PF19842">
    <property type="entry name" value="YqeC"/>
    <property type="match status" value="1"/>
</dbReference>
<dbReference type="RefSeq" id="WP_044938067.1">
    <property type="nucleotide sequence ID" value="NZ_KN174161.1"/>
</dbReference>
<evidence type="ECO:0000313" key="2">
    <source>
        <dbReference type="Proteomes" id="UP000029585"/>
    </source>
</evidence>
<protein>
    <submittedName>
        <fullName evidence="1">Selenium-dependent hydroxylase accessory protein YqeC</fullName>
    </submittedName>
</protein>
<dbReference type="PATRIC" id="fig|742738.3.peg.53"/>
<name>A0A096BEC0_FLAPL</name>
<dbReference type="NCBIfam" id="TIGR03172">
    <property type="entry name" value="selenium cofactor biosynthesis protein YqeC"/>
    <property type="match status" value="1"/>
</dbReference>
<dbReference type="GO" id="GO:0005524">
    <property type="term" value="F:ATP binding"/>
    <property type="evidence" value="ECO:0007669"/>
    <property type="project" value="InterPro"/>
</dbReference>
<dbReference type="eggNOG" id="COG1763">
    <property type="taxonomic scope" value="Bacteria"/>
</dbReference>
<sequence length="240" mass="25159">MGIWEQLGLDMARHRMVALVGAGGKTSTLYALARQAADSGRTVVVTTTTHILRHPGLPLVEEPTPERLRAALEGHGVVTVGTVFRGDKLSGAGTPEELRRAADVVLVEADGAKRLPLKAPAEYEPVIPPCADAVAAVAGMDAVGQAVGAVCHRPERVCALLGAGAEHVLTPEDVALLLANPQGGRKGVGEAMAFRCVLNKADTPERAAHASAVAGRLAERGIHSAITYYREEERGGLCWF</sequence>
<dbReference type="HOGENOM" id="CLU_068045_1_0_9"/>
<dbReference type="InterPro" id="IPR036565">
    <property type="entry name" value="Mur-like_cat_sf"/>
</dbReference>
<dbReference type="EMBL" id="ADLO01000003">
    <property type="protein sequence ID" value="KGF57500.1"/>
    <property type="molecule type" value="Genomic_DNA"/>
</dbReference>
<proteinExistence type="predicted"/>
<dbReference type="InterPro" id="IPR017587">
    <property type="entry name" value="YqeC"/>
</dbReference>
<reference evidence="1 2" key="1">
    <citation type="submission" date="2011-08" db="EMBL/GenBank/DDBJ databases">
        <title>The Genome Sequence of Clostridium orbiscindens 1_3_50AFAA.</title>
        <authorList>
            <consortium name="The Broad Institute Genome Sequencing Platform"/>
            <person name="Earl A."/>
            <person name="Ward D."/>
            <person name="Feldgarden M."/>
            <person name="Gevers D."/>
            <person name="Daigneault M."/>
            <person name="Strauss J."/>
            <person name="Allen-Vercoe E."/>
            <person name="Young S.K."/>
            <person name="Zeng Q."/>
            <person name="Gargeya S."/>
            <person name="Fitzgerald M."/>
            <person name="Haas B."/>
            <person name="Abouelleil A."/>
            <person name="Alvarado L."/>
            <person name="Arachchi H.M."/>
            <person name="Berlin A."/>
            <person name="Brown A."/>
            <person name="Chapman S.B."/>
            <person name="Chen Z."/>
            <person name="Dunbar C."/>
            <person name="Freedman E."/>
            <person name="Gearin G."/>
            <person name="Gellesch M."/>
            <person name="Goldberg J."/>
            <person name="Griggs A."/>
            <person name="Gujja S."/>
            <person name="Heiman D."/>
            <person name="Howarth C."/>
            <person name="Larson L."/>
            <person name="Lui A."/>
            <person name="MacDonald P.J.P."/>
            <person name="Montmayeur A."/>
            <person name="Murphy C."/>
            <person name="Neiman D."/>
            <person name="Pearson M."/>
            <person name="Priest M."/>
            <person name="Roberts A."/>
            <person name="Saif S."/>
            <person name="Shea T."/>
            <person name="Shenoy N."/>
            <person name="Sisk P."/>
            <person name="Stolte C."/>
            <person name="Sykes S."/>
            <person name="Wortman J."/>
            <person name="Nusbaum C."/>
            <person name="Birren B."/>
        </authorList>
    </citation>
    <scope>NUCLEOTIDE SEQUENCE [LARGE SCALE GENOMIC DNA]</scope>
    <source>
        <strain evidence="1 2">1_3_50AFAA</strain>
    </source>
</reference>
<keyword evidence="2" id="KW-1185">Reference proteome</keyword>
<dbReference type="Proteomes" id="UP000029585">
    <property type="component" value="Unassembled WGS sequence"/>
</dbReference>
<organism evidence="1 2">
    <name type="scientific">Flavonifractor plautii 1_3_50AFAA</name>
    <dbReference type="NCBI Taxonomy" id="742738"/>
    <lineage>
        <taxon>Bacteria</taxon>
        <taxon>Bacillati</taxon>
        <taxon>Bacillota</taxon>
        <taxon>Clostridia</taxon>
        <taxon>Eubacteriales</taxon>
        <taxon>Oscillospiraceae</taxon>
        <taxon>Flavonifractor</taxon>
    </lineage>
</organism>
<comment type="caution">
    <text evidence="1">The sequence shown here is derived from an EMBL/GenBank/DDBJ whole genome shotgun (WGS) entry which is preliminary data.</text>
</comment>
<accession>A0A096BEC0</accession>